<feature type="transmembrane region" description="Helical" evidence="8">
    <location>
        <begin position="113"/>
        <end position="131"/>
    </location>
</feature>
<dbReference type="PANTHER" id="PTHR38686:SF1">
    <property type="entry name" value="APOLIPOPROTEIN N-ACYLTRANSFERASE"/>
    <property type="match status" value="1"/>
</dbReference>
<evidence type="ECO:0000256" key="5">
    <source>
        <dbReference type="ARBA" id="ARBA00022989"/>
    </source>
</evidence>
<sequence length="502" mass="53245">MRGPQVGWKVAWPSAAALGVLSSLNFDPVSLPFAMLLGVAGLIWLARALDVASKRVVAVTGLLYGVGFMGPLIWWMNAVSAGAYVGLALAEALFFIPIMLALRAATRLRLWPLWGAAVWAAGEWARGHFPFTGFPWGRLAHTSIDTPFSAYARLVAMPGTSAVLFVVAALLVVIVVGPGRRARIGAAAGVVALTVVGALLPTGVAGADGTRQVALVQGDVPGVFLTWPRGEILDLHLAETQRLADAIEAGTVPQPDMVLWPENATDIDPYRDALTRGRIESLAARLGAPILVGGLFDGPTEDTAYNSGVVWTADGPGDRYDKLKPVPFGEYVPFRKEAGAIVGRLGRDIPRDMLAGDEPGAMTIGDTRIGDTICYDIAYDDVTRRAVDGGAQMIVVQTSNAAFTGTSQPEQQWDISRLRAIETGRWVVVPSTNGISGVVDPTGRSVERAPMHEPATVSAEVTLASDKTPALLVGRYLEWLLVAAGVGAWWLGTRRRKAIGTS</sequence>
<name>A0A5Q2MI75_9ACTN</name>
<keyword evidence="7 8" id="KW-0012">Acyltransferase</keyword>
<evidence type="ECO:0000256" key="2">
    <source>
        <dbReference type="ARBA" id="ARBA00022475"/>
    </source>
</evidence>
<keyword evidence="3 8" id="KW-0808">Transferase</keyword>
<dbReference type="Pfam" id="PF00795">
    <property type="entry name" value="CN_hydrolase"/>
    <property type="match status" value="1"/>
</dbReference>
<protein>
    <recommendedName>
        <fullName evidence="8">Apolipoprotein N-acyltransferase</fullName>
        <shortName evidence="8">ALP N-acyltransferase</shortName>
        <ecNumber evidence="8">2.3.1.269</ecNumber>
    </recommendedName>
</protein>
<dbReference type="GO" id="GO:0042158">
    <property type="term" value="P:lipoprotein biosynthetic process"/>
    <property type="evidence" value="ECO:0007669"/>
    <property type="project" value="UniProtKB-UniRule"/>
</dbReference>
<keyword evidence="2 8" id="KW-1003">Cell membrane</keyword>
<evidence type="ECO:0000256" key="8">
    <source>
        <dbReference type="HAMAP-Rule" id="MF_01148"/>
    </source>
</evidence>
<dbReference type="EMBL" id="CP045737">
    <property type="protein sequence ID" value="QGG41451.1"/>
    <property type="molecule type" value="Genomic_DNA"/>
</dbReference>
<dbReference type="InterPro" id="IPR036526">
    <property type="entry name" value="C-N_Hydrolase_sf"/>
</dbReference>
<keyword evidence="6 8" id="KW-0472">Membrane</keyword>
<keyword evidence="10" id="KW-0449">Lipoprotein</keyword>
<evidence type="ECO:0000256" key="6">
    <source>
        <dbReference type="ARBA" id="ARBA00023136"/>
    </source>
</evidence>
<evidence type="ECO:0000256" key="7">
    <source>
        <dbReference type="ARBA" id="ARBA00023315"/>
    </source>
</evidence>
<organism evidence="10 11">
    <name type="scientific">Aeromicrobium yanjiei</name>
    <dbReference type="NCBI Taxonomy" id="2662028"/>
    <lineage>
        <taxon>Bacteria</taxon>
        <taxon>Bacillati</taxon>
        <taxon>Actinomycetota</taxon>
        <taxon>Actinomycetes</taxon>
        <taxon>Propionibacteriales</taxon>
        <taxon>Nocardioidaceae</taxon>
        <taxon>Aeromicrobium</taxon>
    </lineage>
</organism>
<evidence type="ECO:0000256" key="1">
    <source>
        <dbReference type="ARBA" id="ARBA00004651"/>
    </source>
</evidence>
<dbReference type="GO" id="GO:0005886">
    <property type="term" value="C:plasma membrane"/>
    <property type="evidence" value="ECO:0007669"/>
    <property type="project" value="UniProtKB-SubCell"/>
</dbReference>
<dbReference type="PROSITE" id="PS50263">
    <property type="entry name" value="CN_HYDROLASE"/>
    <property type="match status" value="1"/>
</dbReference>
<feature type="transmembrane region" description="Helical" evidence="8">
    <location>
        <begin position="184"/>
        <end position="204"/>
    </location>
</feature>
<dbReference type="KEGG" id="aef:GEV26_08795"/>
<dbReference type="UniPathway" id="UPA00666"/>
<comment type="function">
    <text evidence="8">Catalyzes the phospholipid dependent N-acylation of the N-terminal cysteine of apolipoprotein, the last step in lipoprotein maturation.</text>
</comment>
<dbReference type="Proteomes" id="UP000392064">
    <property type="component" value="Chromosome"/>
</dbReference>
<comment type="subcellular location">
    <subcellularLocation>
        <location evidence="1 8">Cell membrane</location>
        <topology evidence="1 8">Multi-pass membrane protein</topology>
    </subcellularLocation>
</comment>
<dbReference type="NCBIfam" id="TIGR00546">
    <property type="entry name" value="lnt"/>
    <property type="match status" value="1"/>
</dbReference>
<evidence type="ECO:0000313" key="11">
    <source>
        <dbReference type="Proteomes" id="UP000392064"/>
    </source>
</evidence>
<comment type="similarity">
    <text evidence="8">Belongs to the CN hydrolase family. Apolipoprotein N-acyltransferase subfamily.</text>
</comment>
<comment type="pathway">
    <text evidence="8">Protein modification; lipoprotein biosynthesis (N-acyl transfer).</text>
</comment>
<keyword evidence="4 8" id="KW-0812">Transmembrane</keyword>
<dbReference type="HAMAP" id="MF_01148">
    <property type="entry name" value="Lnt"/>
    <property type="match status" value="1"/>
</dbReference>
<evidence type="ECO:0000256" key="4">
    <source>
        <dbReference type="ARBA" id="ARBA00022692"/>
    </source>
</evidence>
<comment type="catalytic activity">
    <reaction evidence="8">
        <text>N-terminal S-1,2-diacyl-sn-glyceryl-L-cysteinyl-[lipoprotein] + a glycerophospholipid = N-acyl-S-1,2-diacyl-sn-glyceryl-L-cysteinyl-[lipoprotein] + a 2-acyl-sn-glycero-3-phospholipid + H(+)</text>
        <dbReference type="Rhea" id="RHEA:48228"/>
        <dbReference type="Rhea" id="RHEA-COMP:14681"/>
        <dbReference type="Rhea" id="RHEA-COMP:14684"/>
        <dbReference type="ChEBI" id="CHEBI:15378"/>
        <dbReference type="ChEBI" id="CHEBI:136912"/>
        <dbReference type="ChEBI" id="CHEBI:140656"/>
        <dbReference type="ChEBI" id="CHEBI:140657"/>
        <dbReference type="ChEBI" id="CHEBI:140660"/>
        <dbReference type="EC" id="2.3.1.269"/>
    </reaction>
</comment>
<dbReference type="InterPro" id="IPR045378">
    <property type="entry name" value="LNT_N"/>
</dbReference>
<dbReference type="Pfam" id="PF20154">
    <property type="entry name" value="LNT_N"/>
    <property type="match status" value="1"/>
</dbReference>
<keyword evidence="5 8" id="KW-1133">Transmembrane helix</keyword>
<dbReference type="Gene3D" id="3.60.110.10">
    <property type="entry name" value="Carbon-nitrogen hydrolase"/>
    <property type="match status" value="1"/>
</dbReference>
<evidence type="ECO:0000256" key="3">
    <source>
        <dbReference type="ARBA" id="ARBA00022679"/>
    </source>
</evidence>
<dbReference type="EC" id="2.3.1.269" evidence="8"/>
<feature type="transmembrane region" description="Helical" evidence="8">
    <location>
        <begin position="56"/>
        <end position="75"/>
    </location>
</feature>
<dbReference type="CDD" id="cd07571">
    <property type="entry name" value="ALP_N-acyl_transferase"/>
    <property type="match status" value="1"/>
</dbReference>
<feature type="transmembrane region" description="Helical" evidence="8">
    <location>
        <begin position="81"/>
        <end position="101"/>
    </location>
</feature>
<keyword evidence="11" id="KW-1185">Reference proteome</keyword>
<proteinExistence type="inferred from homology"/>
<accession>A0A5Q2MI75</accession>
<gene>
    <name evidence="8 10" type="primary">lnt</name>
    <name evidence="10" type="ORF">GEV26_08795</name>
</gene>
<evidence type="ECO:0000313" key="10">
    <source>
        <dbReference type="EMBL" id="QGG41451.1"/>
    </source>
</evidence>
<reference evidence="10 11" key="1">
    <citation type="submission" date="2019-11" db="EMBL/GenBank/DDBJ databases">
        <authorList>
            <person name="Li J."/>
        </authorList>
    </citation>
    <scope>NUCLEOTIDE SEQUENCE [LARGE SCALE GENOMIC DNA]</scope>
    <source>
        <strain evidence="10 11">MF47</strain>
    </source>
</reference>
<dbReference type="SUPFAM" id="SSF56317">
    <property type="entry name" value="Carbon-nitrogen hydrolase"/>
    <property type="match status" value="1"/>
</dbReference>
<dbReference type="AlphaFoldDB" id="A0A5Q2MI75"/>
<dbReference type="GO" id="GO:0016410">
    <property type="term" value="F:N-acyltransferase activity"/>
    <property type="evidence" value="ECO:0007669"/>
    <property type="project" value="UniProtKB-UniRule"/>
</dbReference>
<dbReference type="PANTHER" id="PTHR38686">
    <property type="entry name" value="APOLIPOPROTEIN N-ACYLTRANSFERASE"/>
    <property type="match status" value="1"/>
</dbReference>
<evidence type="ECO:0000259" key="9">
    <source>
        <dbReference type="PROSITE" id="PS50263"/>
    </source>
</evidence>
<feature type="transmembrane region" description="Helical" evidence="8">
    <location>
        <begin position="29"/>
        <end position="49"/>
    </location>
</feature>
<feature type="domain" description="CN hydrolase" evidence="9">
    <location>
        <begin position="211"/>
        <end position="463"/>
    </location>
</feature>
<dbReference type="InterPro" id="IPR004563">
    <property type="entry name" value="Apolipo_AcylTrfase"/>
</dbReference>
<feature type="transmembrane region" description="Helical" evidence="8">
    <location>
        <begin position="151"/>
        <end position="177"/>
    </location>
</feature>
<dbReference type="InterPro" id="IPR003010">
    <property type="entry name" value="C-N_Hydrolase"/>
</dbReference>
<dbReference type="RefSeq" id="WP_153652719.1">
    <property type="nucleotide sequence ID" value="NZ_CP045737.1"/>
</dbReference>